<accession>A0A170PFA7</accession>
<dbReference type="Proteomes" id="UP000215027">
    <property type="component" value="Chromosome I"/>
</dbReference>
<dbReference type="AlphaFoldDB" id="A0A170PFA7"/>
<protein>
    <submittedName>
        <fullName evidence="1">Uncharacterized protein</fullName>
    </submittedName>
</protein>
<dbReference type="KEGG" id="pbf:CFX0092_A1199"/>
<evidence type="ECO:0000313" key="1">
    <source>
        <dbReference type="EMBL" id="CUS03077.2"/>
    </source>
</evidence>
<gene>
    <name evidence="1" type="ORF">CFX0092_A1199</name>
</gene>
<evidence type="ECO:0000313" key="2">
    <source>
        <dbReference type="Proteomes" id="UP000215027"/>
    </source>
</evidence>
<reference evidence="1" key="1">
    <citation type="submission" date="2016-01" db="EMBL/GenBank/DDBJ databases">
        <authorList>
            <person name="Mcilroy J.S."/>
            <person name="Karst M S."/>
            <person name="Albertsen M."/>
        </authorList>
    </citation>
    <scope>NUCLEOTIDE SEQUENCE</scope>
    <source>
        <strain evidence="1">Cfx-K</strain>
    </source>
</reference>
<sequence>MKGFEPLKEGLAITIRLTEYCQVFKIFTSVNQMKTGDSLN</sequence>
<keyword evidence="2" id="KW-1185">Reference proteome</keyword>
<organism evidence="1 2">
    <name type="scientific">Candidatus Promineifilum breve</name>
    <dbReference type="NCBI Taxonomy" id="1806508"/>
    <lineage>
        <taxon>Bacteria</taxon>
        <taxon>Bacillati</taxon>
        <taxon>Chloroflexota</taxon>
        <taxon>Ardenticatenia</taxon>
        <taxon>Candidatus Promineifilales</taxon>
        <taxon>Candidatus Promineifilaceae</taxon>
        <taxon>Candidatus Promineifilum</taxon>
    </lineage>
</organism>
<name>A0A170PFA7_9CHLR</name>
<dbReference type="EMBL" id="LN890655">
    <property type="protein sequence ID" value="CUS03077.2"/>
    <property type="molecule type" value="Genomic_DNA"/>
</dbReference>
<proteinExistence type="predicted"/>